<feature type="transmembrane region" description="Helical" evidence="13">
    <location>
        <begin position="12"/>
        <end position="35"/>
    </location>
</feature>
<evidence type="ECO:0000256" key="11">
    <source>
        <dbReference type="ARBA" id="ARBA00023136"/>
    </source>
</evidence>
<gene>
    <name evidence="14" type="ORF">DKT75_12470</name>
</gene>
<dbReference type="GO" id="GO:0015031">
    <property type="term" value="P:protein transport"/>
    <property type="evidence" value="ECO:0007669"/>
    <property type="project" value="UniProtKB-KW"/>
</dbReference>
<comment type="similarity">
    <text evidence="3 12">Belongs to the ExbD/TolR family.</text>
</comment>
<protein>
    <submittedName>
        <fullName evidence="14">Biopolymer transporter ExbD</fullName>
    </submittedName>
</protein>
<dbReference type="Gene3D" id="3.30.420.270">
    <property type="match status" value="1"/>
</dbReference>
<proteinExistence type="inferred from homology"/>
<evidence type="ECO:0000256" key="6">
    <source>
        <dbReference type="ARBA" id="ARBA00022475"/>
    </source>
</evidence>
<evidence type="ECO:0000256" key="8">
    <source>
        <dbReference type="ARBA" id="ARBA00022692"/>
    </source>
</evidence>
<accession>A0A317C9W2</accession>
<keyword evidence="5 12" id="KW-0813">Transport</keyword>
<comment type="subunit">
    <text evidence="4">The accessory proteins ExbB and ExbD seem to form a complex with TonB.</text>
</comment>
<evidence type="ECO:0000256" key="9">
    <source>
        <dbReference type="ARBA" id="ARBA00022927"/>
    </source>
</evidence>
<dbReference type="GO" id="GO:0005886">
    <property type="term" value="C:plasma membrane"/>
    <property type="evidence" value="ECO:0007669"/>
    <property type="project" value="UniProtKB-SubCell"/>
</dbReference>
<keyword evidence="7" id="KW-0997">Cell inner membrane</keyword>
<dbReference type="Pfam" id="PF02472">
    <property type="entry name" value="ExbD"/>
    <property type="match status" value="1"/>
</dbReference>
<dbReference type="PANTHER" id="PTHR30558">
    <property type="entry name" value="EXBD MEMBRANE COMPONENT OF PMF-DRIVEN MACROMOLECULE IMPORT SYSTEM"/>
    <property type="match status" value="1"/>
</dbReference>
<evidence type="ECO:0000256" key="2">
    <source>
        <dbReference type="ARBA" id="ARBA00004249"/>
    </source>
</evidence>
<keyword evidence="10 13" id="KW-1133">Transmembrane helix</keyword>
<evidence type="ECO:0000256" key="3">
    <source>
        <dbReference type="ARBA" id="ARBA00005811"/>
    </source>
</evidence>
<dbReference type="OrthoDB" id="9798629at2"/>
<comment type="function">
    <text evidence="1">Involved in the TonB-dependent energy-dependent transport of various receptor-bound substrates.</text>
</comment>
<keyword evidence="15" id="KW-1185">Reference proteome</keyword>
<evidence type="ECO:0000256" key="5">
    <source>
        <dbReference type="ARBA" id="ARBA00022448"/>
    </source>
</evidence>
<evidence type="ECO:0000256" key="4">
    <source>
        <dbReference type="ARBA" id="ARBA00011471"/>
    </source>
</evidence>
<keyword evidence="6" id="KW-1003">Cell membrane</keyword>
<evidence type="ECO:0000313" key="14">
    <source>
        <dbReference type="EMBL" id="PWQ95157.1"/>
    </source>
</evidence>
<keyword evidence="9 12" id="KW-0653">Protein transport</keyword>
<keyword evidence="8 12" id="KW-0812">Transmembrane</keyword>
<name>A0A317C9W2_9GAMM</name>
<keyword evidence="11 13" id="KW-0472">Membrane</keyword>
<evidence type="ECO:0000256" key="12">
    <source>
        <dbReference type="RuleBase" id="RU003879"/>
    </source>
</evidence>
<dbReference type="AlphaFoldDB" id="A0A317C9W2"/>
<sequence>MKRFDQINMIPFIDIMLVLLAIVLTTASFVSTGLIEVDLPKAGEVSEAPRNEKPVEISIDAENQLYFAKEKLLIDELGTRLDPLPKDQFIVLRVDKVAVFEHFIALLDELKSRKFTNLSIQTEQGAER</sequence>
<evidence type="ECO:0000256" key="13">
    <source>
        <dbReference type="SAM" id="Phobius"/>
    </source>
</evidence>
<comment type="caution">
    <text evidence="14">The sequence shown here is derived from an EMBL/GenBank/DDBJ whole genome shotgun (WGS) entry which is preliminary data.</text>
</comment>
<evidence type="ECO:0000256" key="7">
    <source>
        <dbReference type="ARBA" id="ARBA00022519"/>
    </source>
</evidence>
<organism evidence="14 15">
    <name type="scientific">Leucothrix arctica</name>
    <dbReference type="NCBI Taxonomy" id="1481894"/>
    <lineage>
        <taxon>Bacteria</taxon>
        <taxon>Pseudomonadati</taxon>
        <taxon>Pseudomonadota</taxon>
        <taxon>Gammaproteobacteria</taxon>
        <taxon>Thiotrichales</taxon>
        <taxon>Thiotrichaceae</taxon>
        <taxon>Leucothrix</taxon>
    </lineage>
</organism>
<dbReference type="PANTHER" id="PTHR30558:SF12">
    <property type="entry name" value="BIOPOLYMER TRANSPORT PROTEIN EXBD"/>
    <property type="match status" value="1"/>
</dbReference>
<dbReference type="Proteomes" id="UP000245506">
    <property type="component" value="Unassembled WGS sequence"/>
</dbReference>
<dbReference type="EMBL" id="QGKL01000035">
    <property type="protein sequence ID" value="PWQ95157.1"/>
    <property type="molecule type" value="Genomic_DNA"/>
</dbReference>
<comment type="subcellular location">
    <subcellularLocation>
        <location evidence="2">Cell inner membrane</location>
        <topology evidence="2">Single-pass type II membrane protein</topology>
    </subcellularLocation>
    <subcellularLocation>
        <location evidence="12">Cell membrane</location>
        <topology evidence="12">Single-pass type II membrane protein</topology>
    </subcellularLocation>
</comment>
<dbReference type="GO" id="GO:0022857">
    <property type="term" value="F:transmembrane transporter activity"/>
    <property type="evidence" value="ECO:0007669"/>
    <property type="project" value="InterPro"/>
</dbReference>
<reference evidence="14 15" key="1">
    <citation type="submission" date="2018-05" db="EMBL/GenBank/DDBJ databases">
        <title>Leucothrix arctica sp. nov., isolated from Arctic seawater.</title>
        <authorList>
            <person name="Choi A."/>
            <person name="Baek K."/>
        </authorList>
    </citation>
    <scope>NUCLEOTIDE SEQUENCE [LARGE SCALE GENOMIC DNA]</scope>
    <source>
        <strain evidence="14 15">IMCC9719</strain>
    </source>
</reference>
<evidence type="ECO:0000256" key="1">
    <source>
        <dbReference type="ARBA" id="ARBA00003540"/>
    </source>
</evidence>
<evidence type="ECO:0000256" key="10">
    <source>
        <dbReference type="ARBA" id="ARBA00022989"/>
    </source>
</evidence>
<dbReference type="RefSeq" id="WP_109823769.1">
    <property type="nucleotide sequence ID" value="NZ_QGKL01000035.1"/>
</dbReference>
<dbReference type="InterPro" id="IPR003400">
    <property type="entry name" value="ExbD"/>
</dbReference>
<evidence type="ECO:0000313" key="15">
    <source>
        <dbReference type="Proteomes" id="UP000245506"/>
    </source>
</evidence>